<keyword evidence="3" id="KW-1185">Reference proteome</keyword>
<evidence type="ECO:0008006" key="4">
    <source>
        <dbReference type="Google" id="ProtNLM"/>
    </source>
</evidence>
<name>A0ABZ1LJ75_9ACTN</name>
<evidence type="ECO:0000313" key="2">
    <source>
        <dbReference type="EMBL" id="WTR73809.1"/>
    </source>
</evidence>
<keyword evidence="1" id="KW-1133">Transmembrane helix</keyword>
<dbReference type="RefSeq" id="WP_406336619.1">
    <property type="nucleotide sequence ID" value="NZ_CP108188.1"/>
</dbReference>
<feature type="transmembrane region" description="Helical" evidence="1">
    <location>
        <begin position="37"/>
        <end position="57"/>
    </location>
</feature>
<reference evidence="2 3" key="1">
    <citation type="submission" date="2022-10" db="EMBL/GenBank/DDBJ databases">
        <title>The complete genomes of actinobacterial strains from the NBC collection.</title>
        <authorList>
            <person name="Joergensen T.S."/>
            <person name="Alvarez Arevalo M."/>
            <person name="Sterndorff E.B."/>
            <person name="Faurdal D."/>
            <person name="Vuksanovic O."/>
            <person name="Mourched A.-S."/>
            <person name="Charusanti P."/>
            <person name="Shaw S."/>
            <person name="Blin K."/>
            <person name="Weber T."/>
        </authorList>
    </citation>
    <scope>NUCLEOTIDE SEQUENCE [LARGE SCALE GENOMIC DNA]</scope>
    <source>
        <strain evidence="2 3">NBC_00123</strain>
    </source>
</reference>
<protein>
    <recommendedName>
        <fullName evidence="4">DUF2637 domain-containing protein</fullName>
    </recommendedName>
</protein>
<organism evidence="2 3">
    <name type="scientific">Streptomyces zaomyceticus</name>
    <dbReference type="NCBI Taxonomy" id="68286"/>
    <lineage>
        <taxon>Bacteria</taxon>
        <taxon>Bacillati</taxon>
        <taxon>Actinomycetota</taxon>
        <taxon>Actinomycetes</taxon>
        <taxon>Kitasatosporales</taxon>
        <taxon>Streptomycetaceae</taxon>
        <taxon>Streptomyces</taxon>
    </lineage>
</organism>
<feature type="transmembrane region" description="Helical" evidence="1">
    <location>
        <begin position="95"/>
        <end position="116"/>
    </location>
</feature>
<feature type="transmembrane region" description="Helical" evidence="1">
    <location>
        <begin position="69"/>
        <end position="89"/>
    </location>
</feature>
<evidence type="ECO:0000256" key="1">
    <source>
        <dbReference type="SAM" id="Phobius"/>
    </source>
</evidence>
<gene>
    <name evidence="2" type="ORF">OG814_33250</name>
</gene>
<feature type="transmembrane region" description="Helical" evidence="1">
    <location>
        <begin position="12"/>
        <end position="31"/>
    </location>
</feature>
<sequence>MSTPKLSAPPILYGAYALAGLSLIWSGYAITDLINSGWFGLSVALAGDIGWITVMWAEHRRLGGRYATVAGWVIALMVGALLVLHGVLAHDLGQAIAGPFVVLVGKTVASFALLAMRDPAALTAEQEAEIHSVMRDSEYEARLHGARLNQLDQAADAEIARIQAEARIRLARDDADFEIGLQRLEKRAAIERNTPLALTAAQPVEPAEPPAQAAIQQIGESFPAPGNMLVSATEPSAQRAEPFGFSAHTSAQSAQRVEAIEKVAELLAQDPGLTAAQVEERLSVSPATAKRYLREARAPRGGTK</sequence>
<dbReference type="EMBL" id="CP108188">
    <property type="protein sequence ID" value="WTR73809.1"/>
    <property type="molecule type" value="Genomic_DNA"/>
</dbReference>
<accession>A0ABZ1LJ75</accession>
<keyword evidence="1" id="KW-0472">Membrane</keyword>
<dbReference type="Proteomes" id="UP001622594">
    <property type="component" value="Chromosome"/>
</dbReference>
<keyword evidence="1" id="KW-0812">Transmembrane</keyword>
<evidence type="ECO:0000313" key="3">
    <source>
        <dbReference type="Proteomes" id="UP001622594"/>
    </source>
</evidence>
<proteinExistence type="predicted"/>